<dbReference type="Proteomes" id="UP000567922">
    <property type="component" value="Unassembled WGS sequence"/>
</dbReference>
<evidence type="ECO:0000313" key="2">
    <source>
        <dbReference type="Proteomes" id="UP000567922"/>
    </source>
</evidence>
<protein>
    <submittedName>
        <fullName evidence="1">Uncharacterized protein</fullName>
    </submittedName>
</protein>
<dbReference type="EMBL" id="JACHWS010000006">
    <property type="protein sequence ID" value="MBB3040032.1"/>
    <property type="molecule type" value="Genomic_DNA"/>
</dbReference>
<name>A0A839RSZ6_9ACTN</name>
<proteinExistence type="predicted"/>
<evidence type="ECO:0000313" key="1">
    <source>
        <dbReference type="EMBL" id="MBB3040032.1"/>
    </source>
</evidence>
<keyword evidence="2" id="KW-1185">Reference proteome</keyword>
<sequence length="68" mass="7356">MAAVSAGLLSCRPMCCSILRNRYRTVFGWQTSRAAALAVDPSASIQAQSVDQNLPLVIGQDIQPGRYM</sequence>
<accession>A0A839RSZ6</accession>
<organism evidence="1 2">
    <name type="scientific">Hoyosella altamirensis</name>
    <dbReference type="NCBI Taxonomy" id="616997"/>
    <lineage>
        <taxon>Bacteria</taxon>
        <taxon>Bacillati</taxon>
        <taxon>Actinomycetota</taxon>
        <taxon>Actinomycetes</taxon>
        <taxon>Mycobacteriales</taxon>
        <taxon>Hoyosellaceae</taxon>
        <taxon>Hoyosella</taxon>
    </lineage>
</organism>
<dbReference type="AlphaFoldDB" id="A0A839RSZ6"/>
<comment type="caution">
    <text evidence="1">The sequence shown here is derived from an EMBL/GenBank/DDBJ whole genome shotgun (WGS) entry which is preliminary data.</text>
</comment>
<gene>
    <name evidence="1" type="ORF">FHU29_004527</name>
</gene>
<reference evidence="1 2" key="1">
    <citation type="submission" date="2020-08" db="EMBL/GenBank/DDBJ databases">
        <title>Sequencing the genomes of 1000 actinobacteria strains.</title>
        <authorList>
            <person name="Klenk H.-P."/>
        </authorList>
    </citation>
    <scope>NUCLEOTIDE SEQUENCE [LARGE SCALE GENOMIC DNA]</scope>
    <source>
        <strain evidence="1 2">DSM 45258</strain>
    </source>
</reference>